<keyword evidence="5 9" id="KW-0765">Sulfation</keyword>
<keyword evidence="3 9" id="KW-0217">Developmental protein</keyword>
<evidence type="ECO:0000256" key="6">
    <source>
        <dbReference type="ARBA" id="ARBA00022729"/>
    </source>
</evidence>
<comment type="function">
    <text evidence="9">Promotes plant cell differentiation, organogenesis and somatic embryogenesis as well as cell proliferation.</text>
</comment>
<keyword evidence="8 9" id="KW-0339">Growth factor</keyword>
<dbReference type="GO" id="GO:0030154">
    <property type="term" value="P:cell differentiation"/>
    <property type="evidence" value="ECO:0007669"/>
    <property type="project" value="UniProtKB-UniRule"/>
</dbReference>
<keyword evidence="6 9" id="KW-0732">Signal</keyword>
<evidence type="ECO:0000313" key="10">
    <source>
        <dbReference type="EMBL" id="KAE8660872.1"/>
    </source>
</evidence>
<name>A0A6A2WLK2_HIBSY</name>
<organism evidence="10 11">
    <name type="scientific">Hibiscus syriacus</name>
    <name type="common">Rose of Sharon</name>
    <dbReference type="NCBI Taxonomy" id="106335"/>
    <lineage>
        <taxon>Eukaryota</taxon>
        <taxon>Viridiplantae</taxon>
        <taxon>Streptophyta</taxon>
        <taxon>Embryophyta</taxon>
        <taxon>Tracheophyta</taxon>
        <taxon>Spermatophyta</taxon>
        <taxon>Magnoliopsida</taxon>
        <taxon>eudicotyledons</taxon>
        <taxon>Gunneridae</taxon>
        <taxon>Pentapetalae</taxon>
        <taxon>rosids</taxon>
        <taxon>malvids</taxon>
        <taxon>Malvales</taxon>
        <taxon>Malvaceae</taxon>
        <taxon>Malvoideae</taxon>
        <taxon>Hibiscus</taxon>
    </lineage>
</organism>
<dbReference type="EMBL" id="VEPZ02001730">
    <property type="protein sequence ID" value="KAE8660872.1"/>
    <property type="molecule type" value="Genomic_DNA"/>
</dbReference>
<feature type="chain" id="PRO_5031591842" description="Phytosulfokine" evidence="9">
    <location>
        <begin position="22"/>
        <end position="69"/>
    </location>
</feature>
<dbReference type="GO" id="GO:0008283">
    <property type="term" value="P:cell population proliferation"/>
    <property type="evidence" value="ECO:0007669"/>
    <property type="project" value="UniProtKB-UniRule"/>
</dbReference>
<comment type="subcellular location">
    <subcellularLocation>
        <location evidence="1 9">Secreted</location>
    </subcellularLocation>
</comment>
<evidence type="ECO:0000256" key="9">
    <source>
        <dbReference type="RuleBase" id="RU368031"/>
    </source>
</evidence>
<evidence type="ECO:0000256" key="5">
    <source>
        <dbReference type="ARBA" id="ARBA00022641"/>
    </source>
</evidence>
<dbReference type="GO" id="GO:0008083">
    <property type="term" value="F:growth factor activity"/>
    <property type="evidence" value="ECO:0007669"/>
    <property type="project" value="UniProtKB-UniRule"/>
</dbReference>
<comment type="PTM">
    <text evidence="9">Sulfation is important for activity and for the binding to a putative membrane receptor.</text>
</comment>
<keyword evidence="7 9" id="KW-0221">Differentiation</keyword>
<dbReference type="Pfam" id="PF06404">
    <property type="entry name" value="PSK"/>
    <property type="match status" value="1"/>
</dbReference>
<dbReference type="Proteomes" id="UP000436088">
    <property type="component" value="Unassembled WGS sequence"/>
</dbReference>
<evidence type="ECO:0000256" key="4">
    <source>
        <dbReference type="ARBA" id="ARBA00022525"/>
    </source>
</evidence>
<feature type="signal peptide" evidence="9">
    <location>
        <begin position="1"/>
        <end position="21"/>
    </location>
</feature>
<dbReference type="AlphaFoldDB" id="A0A6A2WLK2"/>
<reference evidence="10" key="1">
    <citation type="submission" date="2019-09" db="EMBL/GenBank/DDBJ databases">
        <title>Draft genome information of white flower Hibiscus syriacus.</title>
        <authorList>
            <person name="Kim Y.-M."/>
        </authorList>
    </citation>
    <scope>NUCLEOTIDE SEQUENCE [LARGE SCALE GENOMIC DNA]</scope>
    <source>
        <strain evidence="10">YM2019G1</strain>
    </source>
</reference>
<comment type="similarity">
    <text evidence="2 9">Belongs to the phytosulfokine family.</text>
</comment>
<evidence type="ECO:0000313" key="11">
    <source>
        <dbReference type="Proteomes" id="UP000436088"/>
    </source>
</evidence>
<evidence type="ECO:0000256" key="3">
    <source>
        <dbReference type="ARBA" id="ARBA00022473"/>
    </source>
</evidence>
<dbReference type="GO" id="GO:0005576">
    <property type="term" value="C:extracellular region"/>
    <property type="evidence" value="ECO:0007669"/>
    <property type="project" value="UniProtKB-SubCell"/>
</dbReference>
<proteinExistence type="inferred from homology"/>
<comment type="PTM">
    <text evidence="9">PSK-alpha is produced by endopeptidase digestion. PSK-beta is produced from PSK-alpha by exopeptidase digestion.</text>
</comment>
<accession>A0A6A2WLK2</accession>
<evidence type="ECO:0000256" key="8">
    <source>
        <dbReference type="ARBA" id="ARBA00023030"/>
    </source>
</evidence>
<dbReference type="PANTHER" id="PTHR33285:SF55">
    <property type="entry name" value="PHYTOSULFOKINES 3"/>
    <property type="match status" value="1"/>
</dbReference>
<gene>
    <name evidence="10" type="ORF">F3Y22_tig00116946pilonHSYRG00044</name>
</gene>
<evidence type="ECO:0000256" key="7">
    <source>
        <dbReference type="ARBA" id="ARBA00022782"/>
    </source>
</evidence>
<evidence type="ECO:0000256" key="1">
    <source>
        <dbReference type="ARBA" id="ARBA00004613"/>
    </source>
</evidence>
<dbReference type="PANTHER" id="PTHR33285">
    <property type="entry name" value="PHYTOSULFOKINES 3"/>
    <property type="match status" value="1"/>
</dbReference>
<keyword evidence="11" id="KW-1185">Reference proteome</keyword>
<comment type="caution">
    <text evidence="10">The sequence shown here is derived from an EMBL/GenBank/DDBJ whole genome shotgun (WGS) entry which is preliminary data.</text>
</comment>
<dbReference type="InterPro" id="IPR009438">
    <property type="entry name" value="Phytosulfokine"/>
</dbReference>
<evidence type="ECO:0000256" key="2">
    <source>
        <dbReference type="ARBA" id="ARBA00010781"/>
    </source>
</evidence>
<sequence>MFKLCTLFVAALVLNHVVCYAARPHPTLPLIQHQGEKVDVDDSCEEEECLIRRTLAAHVDYIYTQNHNP</sequence>
<protein>
    <recommendedName>
        <fullName evidence="9">Phytosulfokine</fullName>
    </recommendedName>
    <component>
        <recommendedName>
            <fullName evidence="9">Phytosulfokine-alpha</fullName>
            <shortName evidence="9">PSK-alpha</shortName>
            <shortName evidence="9">Phytosulfokine-a</shortName>
        </recommendedName>
    </component>
    <component>
        <recommendedName>
            <fullName evidence="9">Phytosulfokine-beta</fullName>
            <shortName evidence="9">PSK-beta</shortName>
            <shortName evidence="9">Phytosulfokine-b</shortName>
        </recommendedName>
    </component>
</protein>
<keyword evidence="4 9" id="KW-0964">Secreted</keyword>